<name>A0A811RGI0_9POAL</name>
<gene>
    <name evidence="2" type="ORF">NCGR_LOCUS52302</name>
</gene>
<feature type="compositionally biased region" description="Acidic residues" evidence="1">
    <location>
        <begin position="30"/>
        <end position="42"/>
    </location>
</feature>
<reference evidence="2" key="1">
    <citation type="submission" date="2020-10" db="EMBL/GenBank/DDBJ databases">
        <authorList>
            <person name="Han B."/>
            <person name="Lu T."/>
            <person name="Zhao Q."/>
            <person name="Huang X."/>
            <person name="Zhao Y."/>
        </authorList>
    </citation>
    <scope>NUCLEOTIDE SEQUENCE</scope>
</reference>
<dbReference type="EMBL" id="CAJGYO010000014">
    <property type="protein sequence ID" value="CAD6268997.1"/>
    <property type="molecule type" value="Genomic_DNA"/>
</dbReference>
<feature type="compositionally biased region" description="Acidic residues" evidence="1">
    <location>
        <begin position="13"/>
        <end position="23"/>
    </location>
</feature>
<feature type="compositionally biased region" description="Polar residues" evidence="1">
    <location>
        <begin position="1"/>
        <end position="12"/>
    </location>
</feature>
<keyword evidence="3" id="KW-1185">Reference proteome</keyword>
<accession>A0A811RGI0</accession>
<proteinExistence type="predicted"/>
<sequence>MTATPSTTPQTDEVNEPENEDVGGEYREFDPEDPNYDQEFAEDAGGGKSNLIPFDAC</sequence>
<evidence type="ECO:0000313" key="2">
    <source>
        <dbReference type="EMBL" id="CAD6268997.1"/>
    </source>
</evidence>
<comment type="caution">
    <text evidence="2">The sequence shown here is derived from an EMBL/GenBank/DDBJ whole genome shotgun (WGS) entry which is preliminary data.</text>
</comment>
<evidence type="ECO:0000313" key="3">
    <source>
        <dbReference type="Proteomes" id="UP000604825"/>
    </source>
</evidence>
<dbReference type="Proteomes" id="UP000604825">
    <property type="component" value="Unassembled WGS sequence"/>
</dbReference>
<evidence type="ECO:0000256" key="1">
    <source>
        <dbReference type="SAM" id="MobiDB-lite"/>
    </source>
</evidence>
<feature type="region of interest" description="Disordered" evidence="1">
    <location>
        <begin position="1"/>
        <end position="57"/>
    </location>
</feature>
<dbReference type="AlphaFoldDB" id="A0A811RGI0"/>
<organism evidence="2 3">
    <name type="scientific">Miscanthus lutarioriparius</name>
    <dbReference type="NCBI Taxonomy" id="422564"/>
    <lineage>
        <taxon>Eukaryota</taxon>
        <taxon>Viridiplantae</taxon>
        <taxon>Streptophyta</taxon>
        <taxon>Embryophyta</taxon>
        <taxon>Tracheophyta</taxon>
        <taxon>Spermatophyta</taxon>
        <taxon>Magnoliopsida</taxon>
        <taxon>Liliopsida</taxon>
        <taxon>Poales</taxon>
        <taxon>Poaceae</taxon>
        <taxon>PACMAD clade</taxon>
        <taxon>Panicoideae</taxon>
        <taxon>Andropogonodae</taxon>
        <taxon>Andropogoneae</taxon>
        <taxon>Saccharinae</taxon>
        <taxon>Miscanthus</taxon>
    </lineage>
</organism>
<protein>
    <submittedName>
        <fullName evidence="2">Uncharacterized protein</fullName>
    </submittedName>
</protein>